<protein>
    <submittedName>
        <fullName evidence="1">Uncharacterized protein</fullName>
    </submittedName>
</protein>
<name>A0AB39QFI5_9ACTN</name>
<evidence type="ECO:0000313" key="1">
    <source>
        <dbReference type="EMBL" id="XDQ41196.1"/>
    </source>
</evidence>
<accession>A0AB39QFI5</accession>
<organism evidence="1">
    <name type="scientific">Streptomyces sp. R39</name>
    <dbReference type="NCBI Taxonomy" id="3238631"/>
    <lineage>
        <taxon>Bacteria</taxon>
        <taxon>Bacillati</taxon>
        <taxon>Actinomycetota</taxon>
        <taxon>Actinomycetes</taxon>
        <taxon>Kitasatosporales</taxon>
        <taxon>Streptomycetaceae</taxon>
        <taxon>Streptomyces</taxon>
    </lineage>
</organism>
<dbReference type="EMBL" id="CP163441">
    <property type="protein sequence ID" value="XDQ41196.1"/>
    <property type="molecule type" value="Genomic_DNA"/>
</dbReference>
<sequence length="216" mass="23210">MTTYGTILIPAPLEQAAPVLRKACAAGYATSAGPGFCLVHPDRSLDENGVFALAGPISAELGAPVLAAFQYDGDRLELEVWRGGVRAHRYDSWPDRDDDAADDAPVGADPAAFLDFAAGSVDSHRLASALADTPVDAEDKDVDGDPGYVWAQALHWDVLRALSHPDRAIRRAQWDYFHMRGAPQALSEVLDSTELVVLGSAEHPFQNLPHAPQQMS</sequence>
<dbReference type="AlphaFoldDB" id="A0AB39QFI5"/>
<reference evidence="1" key="1">
    <citation type="submission" date="2024-07" db="EMBL/GenBank/DDBJ databases">
        <authorList>
            <person name="Yu S.T."/>
        </authorList>
    </citation>
    <scope>NUCLEOTIDE SEQUENCE</scope>
    <source>
        <strain evidence="1">R39</strain>
    </source>
</reference>
<proteinExistence type="predicted"/>
<gene>
    <name evidence="1" type="ORF">AB5J52_02300</name>
</gene>
<dbReference type="RefSeq" id="WP_369220898.1">
    <property type="nucleotide sequence ID" value="NZ_CP163441.1"/>
</dbReference>